<accession>A0A4Y7L0J9</accession>
<evidence type="ECO:0008006" key="3">
    <source>
        <dbReference type="Google" id="ProtNLM"/>
    </source>
</evidence>
<dbReference type="STRING" id="3469.A0A4Y7L0J9"/>
<gene>
    <name evidence="1" type="ORF">C5167_002159</name>
</gene>
<organism evidence="1 2">
    <name type="scientific">Papaver somniferum</name>
    <name type="common">Opium poppy</name>
    <dbReference type="NCBI Taxonomy" id="3469"/>
    <lineage>
        <taxon>Eukaryota</taxon>
        <taxon>Viridiplantae</taxon>
        <taxon>Streptophyta</taxon>
        <taxon>Embryophyta</taxon>
        <taxon>Tracheophyta</taxon>
        <taxon>Spermatophyta</taxon>
        <taxon>Magnoliopsida</taxon>
        <taxon>Ranunculales</taxon>
        <taxon>Papaveraceae</taxon>
        <taxon>Papaveroideae</taxon>
        <taxon>Papaver</taxon>
    </lineage>
</organism>
<name>A0A4Y7L0J9_PAPSO</name>
<dbReference type="SUPFAM" id="SSF52058">
    <property type="entry name" value="L domain-like"/>
    <property type="match status" value="1"/>
</dbReference>
<reference evidence="1 2" key="1">
    <citation type="journal article" date="2018" name="Science">
        <title>The opium poppy genome and morphinan production.</title>
        <authorList>
            <person name="Guo L."/>
            <person name="Winzer T."/>
            <person name="Yang X."/>
            <person name="Li Y."/>
            <person name="Ning Z."/>
            <person name="He Z."/>
            <person name="Teodor R."/>
            <person name="Lu Y."/>
            <person name="Bowser T.A."/>
            <person name="Graham I.A."/>
            <person name="Ye K."/>
        </authorList>
    </citation>
    <scope>NUCLEOTIDE SEQUENCE [LARGE SCALE GENOMIC DNA]</scope>
    <source>
        <strain evidence="2">cv. HN1</strain>
        <tissue evidence="1">Leaves</tissue>
    </source>
</reference>
<feature type="non-terminal residue" evidence="1">
    <location>
        <position position="110"/>
    </location>
</feature>
<proteinExistence type="predicted"/>
<dbReference type="InterPro" id="IPR032675">
    <property type="entry name" value="LRR_dom_sf"/>
</dbReference>
<keyword evidence="2" id="KW-1185">Reference proteome</keyword>
<evidence type="ECO:0000313" key="2">
    <source>
        <dbReference type="Proteomes" id="UP000316621"/>
    </source>
</evidence>
<evidence type="ECO:0000313" key="1">
    <source>
        <dbReference type="EMBL" id="RZC77958.1"/>
    </source>
</evidence>
<dbReference type="InterPro" id="IPR046959">
    <property type="entry name" value="PRK1-6/SRF4-like"/>
</dbReference>
<dbReference type="EMBL" id="CM010723">
    <property type="protein sequence ID" value="RZC77958.1"/>
    <property type="molecule type" value="Genomic_DNA"/>
</dbReference>
<protein>
    <recommendedName>
        <fullName evidence="3">Leucine-rich repeat-containing N-terminal plant-type domain-containing protein</fullName>
    </recommendedName>
</protein>
<dbReference type="PANTHER" id="PTHR48007:SF4">
    <property type="entry name" value="LEUCINE-RICH REPEAT RECEPTOR-LIKE PROTEIN KINASE PXC1"/>
    <property type="match status" value="1"/>
</dbReference>
<dbReference type="AlphaFoldDB" id="A0A4Y7L0J9"/>
<dbReference type="Gramene" id="RZC77958">
    <property type="protein sequence ID" value="RZC77958"/>
    <property type="gene ID" value="C5167_002159"/>
</dbReference>
<sequence length="110" mass="12074">MCWTAIAVLRSLKENWENSPPNWNTDDPCGDQWDGVGCTGARVTSLELSNMNLKGTLNGDIGVLAELRSFGVRNRSSKISRGTVPTEMILADTKEGDYGTDNIEVKLELQ</sequence>
<dbReference type="Proteomes" id="UP000316621">
    <property type="component" value="Chromosome 9"/>
</dbReference>
<dbReference type="Gene3D" id="3.80.10.10">
    <property type="entry name" value="Ribonuclease Inhibitor"/>
    <property type="match status" value="1"/>
</dbReference>
<dbReference type="PANTHER" id="PTHR48007">
    <property type="entry name" value="LEUCINE-RICH REPEAT RECEPTOR-LIKE PROTEIN KINASE PXC1"/>
    <property type="match status" value="1"/>
</dbReference>